<evidence type="ECO:0000313" key="1">
    <source>
        <dbReference type="EMBL" id="KAI4380616.1"/>
    </source>
</evidence>
<name>A0ACB9RS07_9MYRT</name>
<accession>A0ACB9RS07</accession>
<dbReference type="Proteomes" id="UP001057402">
    <property type="component" value="Chromosome 3"/>
</dbReference>
<sequence>MSSLQQHSSLNRTRQMGFPQPEHSDNSVELSRLTVAKTEEPHEDMPMEPNCESNSEVSVSEIKDSSESSDDNHEETLDEISRVEDELNIGGSHVLEGRDYTLVSQPTVDDYYREKTCSTSGTSFLHQQYSGSALVNITSNEDVAAGLSSTEIHGAPGITHEVALDSVLSPEVLGVGHPHILSRVTEAIDGHSSGSGTISPDSGSLFLDSDEVQADVSPSEGLPPGLELLWSSREQSQQTDGVVQVDIVAVSSDLASDTSSDTSGWESRRRGRRMFWDVISRHGSRGQGDSSTVIFATEDSSYLESHDRWPFDSNDDMPDWVEERHFRSRFHRSQRRRRPRSEIWDRLRFGLEASSSRCTSCPSGLYPDGMCSCDSILSSEESSSRTSISRIVLLAEALFEVLDELHRQPIFPLLSPVSLPAPGPVVDSFPLKSHQKKSSAENEENDEQCYICLVEYEEGDQIRVLPCKHEYHMHCVDKWLKEIHGICPLCRGDVWDGSTYHNTASDPEIPAA</sequence>
<comment type="caution">
    <text evidence="1">The sequence shown here is derived from an EMBL/GenBank/DDBJ whole genome shotgun (WGS) entry which is preliminary data.</text>
</comment>
<dbReference type="EMBL" id="CM042882">
    <property type="protein sequence ID" value="KAI4380616.1"/>
    <property type="molecule type" value="Genomic_DNA"/>
</dbReference>
<reference evidence="2" key="1">
    <citation type="journal article" date="2023" name="Front. Plant Sci.">
        <title>Chromosomal-level genome assembly of Melastoma candidum provides insights into trichome evolution.</title>
        <authorList>
            <person name="Zhong Y."/>
            <person name="Wu W."/>
            <person name="Sun C."/>
            <person name="Zou P."/>
            <person name="Liu Y."/>
            <person name="Dai S."/>
            <person name="Zhou R."/>
        </authorList>
    </citation>
    <scope>NUCLEOTIDE SEQUENCE [LARGE SCALE GENOMIC DNA]</scope>
</reference>
<gene>
    <name evidence="1" type="ORF">MLD38_006787</name>
</gene>
<protein>
    <submittedName>
        <fullName evidence="1">Uncharacterized protein</fullName>
    </submittedName>
</protein>
<keyword evidence="2" id="KW-1185">Reference proteome</keyword>
<organism evidence="1 2">
    <name type="scientific">Melastoma candidum</name>
    <dbReference type="NCBI Taxonomy" id="119954"/>
    <lineage>
        <taxon>Eukaryota</taxon>
        <taxon>Viridiplantae</taxon>
        <taxon>Streptophyta</taxon>
        <taxon>Embryophyta</taxon>
        <taxon>Tracheophyta</taxon>
        <taxon>Spermatophyta</taxon>
        <taxon>Magnoliopsida</taxon>
        <taxon>eudicotyledons</taxon>
        <taxon>Gunneridae</taxon>
        <taxon>Pentapetalae</taxon>
        <taxon>rosids</taxon>
        <taxon>malvids</taxon>
        <taxon>Myrtales</taxon>
        <taxon>Melastomataceae</taxon>
        <taxon>Melastomatoideae</taxon>
        <taxon>Melastomateae</taxon>
        <taxon>Melastoma</taxon>
    </lineage>
</organism>
<proteinExistence type="predicted"/>
<evidence type="ECO:0000313" key="2">
    <source>
        <dbReference type="Proteomes" id="UP001057402"/>
    </source>
</evidence>